<evidence type="ECO:0000313" key="10">
    <source>
        <dbReference type="EMBL" id="VDP13454.1"/>
    </source>
</evidence>
<keyword evidence="4 8" id="KW-0106">Calcium</keyword>
<evidence type="ECO:0000256" key="5">
    <source>
        <dbReference type="ARBA" id="ARBA00022989"/>
    </source>
</evidence>
<evidence type="ECO:0000256" key="1">
    <source>
        <dbReference type="ARBA" id="ARBA00004370"/>
    </source>
</evidence>
<keyword evidence="2" id="KW-0812">Transmembrane</keyword>
<keyword evidence="6" id="KW-0472">Membrane</keyword>
<dbReference type="PANTHER" id="PTHR24026">
    <property type="entry name" value="FAT ATYPICAL CADHERIN-RELATED"/>
    <property type="match status" value="1"/>
</dbReference>
<evidence type="ECO:0000256" key="4">
    <source>
        <dbReference type="ARBA" id="ARBA00022837"/>
    </source>
</evidence>
<name>A0A183IV93_9BILA</name>
<evidence type="ECO:0000313" key="12">
    <source>
        <dbReference type="WBParaSite" id="SBAD_0000782801-mRNA-1"/>
    </source>
</evidence>
<feature type="domain" description="Cadherin" evidence="9">
    <location>
        <begin position="150"/>
        <end position="250"/>
    </location>
</feature>
<reference evidence="12" key="1">
    <citation type="submission" date="2016-06" db="UniProtKB">
        <authorList>
            <consortium name="WormBaseParasite"/>
        </authorList>
    </citation>
    <scope>IDENTIFICATION</scope>
</reference>
<evidence type="ECO:0000256" key="3">
    <source>
        <dbReference type="ARBA" id="ARBA00022737"/>
    </source>
</evidence>
<dbReference type="InterPro" id="IPR020894">
    <property type="entry name" value="Cadherin_CS"/>
</dbReference>
<dbReference type="InterPro" id="IPR002126">
    <property type="entry name" value="Cadherin-like_dom"/>
</dbReference>
<keyword evidence="3" id="KW-0677">Repeat</keyword>
<feature type="domain" description="Cadherin" evidence="9">
    <location>
        <begin position="8"/>
        <end position="46"/>
    </location>
</feature>
<dbReference type="GO" id="GO:0007156">
    <property type="term" value="P:homophilic cell adhesion via plasma membrane adhesion molecules"/>
    <property type="evidence" value="ECO:0007669"/>
    <property type="project" value="InterPro"/>
</dbReference>
<reference evidence="10 11" key="2">
    <citation type="submission" date="2018-11" db="EMBL/GenBank/DDBJ databases">
        <authorList>
            <consortium name="Pathogen Informatics"/>
        </authorList>
    </citation>
    <scope>NUCLEOTIDE SEQUENCE [LARGE SCALE GENOMIC DNA]</scope>
</reference>
<gene>
    <name evidence="10" type="ORF">SBAD_LOCUS7540</name>
</gene>
<sequence>MKLQPGDYVLLVEAVTEGTKQPGQPVFAYSTVIVHVHDVNDHEPQFLQGEYNVAVVEGQPGGQYVLQVTAIDHDFAENVKISYGIVSGNIDSAFTIDANGVITTNVELDREITPRYTLTVAATDYGVPHKFSITTVIIELIDENDNVPLFPHAENVRISEGTGVGSVVTNVPANDVDLFPSLEYSFADDSNVWRNFAIEKFTGKIVLVKPCDSTLFCNATLDIKVHDGKHSAFMSVTVTAEPKEPAGPHFAQTLYQFTVPVQAVVGTVIGRLTMVGEKNNKRDSVSYKIVSEYPSYDLFSVSRDQGLKSKERST</sequence>
<keyword evidence="5" id="KW-1133">Transmembrane helix</keyword>
<organism evidence="12">
    <name type="scientific">Soboliphyme baturini</name>
    <dbReference type="NCBI Taxonomy" id="241478"/>
    <lineage>
        <taxon>Eukaryota</taxon>
        <taxon>Metazoa</taxon>
        <taxon>Ecdysozoa</taxon>
        <taxon>Nematoda</taxon>
        <taxon>Enoplea</taxon>
        <taxon>Dorylaimia</taxon>
        <taxon>Dioctophymatida</taxon>
        <taxon>Dioctophymatoidea</taxon>
        <taxon>Soboliphymatidae</taxon>
        <taxon>Soboliphyme</taxon>
    </lineage>
</organism>
<dbReference type="Pfam" id="PF00028">
    <property type="entry name" value="Cadherin"/>
    <property type="match status" value="1"/>
</dbReference>
<evidence type="ECO:0000256" key="2">
    <source>
        <dbReference type="ARBA" id="ARBA00022692"/>
    </source>
</evidence>
<dbReference type="Proteomes" id="UP000270296">
    <property type="component" value="Unassembled WGS sequence"/>
</dbReference>
<dbReference type="PANTHER" id="PTHR24026:SF125">
    <property type="entry name" value="FAT-LIKE CADHERIN-RELATED TUMOR SUPPRESSOR HOMOLOG"/>
    <property type="match status" value="1"/>
</dbReference>
<dbReference type="Gene3D" id="2.60.40.60">
    <property type="entry name" value="Cadherins"/>
    <property type="match status" value="2"/>
</dbReference>
<dbReference type="EMBL" id="UZAM01010720">
    <property type="protein sequence ID" value="VDP13454.1"/>
    <property type="molecule type" value="Genomic_DNA"/>
</dbReference>
<accession>A0A183IV93</accession>
<dbReference type="SUPFAM" id="SSF49313">
    <property type="entry name" value="Cadherin-like"/>
    <property type="match status" value="3"/>
</dbReference>
<evidence type="ECO:0000256" key="6">
    <source>
        <dbReference type="ARBA" id="ARBA00023136"/>
    </source>
</evidence>
<dbReference type="AlphaFoldDB" id="A0A183IV93"/>
<dbReference type="GO" id="GO:0005886">
    <property type="term" value="C:plasma membrane"/>
    <property type="evidence" value="ECO:0007669"/>
    <property type="project" value="UniProtKB-SubCell"/>
</dbReference>
<protein>
    <submittedName>
        <fullName evidence="12">CA domain-containing protein</fullName>
    </submittedName>
</protein>
<dbReference type="PRINTS" id="PR00205">
    <property type="entry name" value="CADHERIN"/>
</dbReference>
<dbReference type="CDD" id="cd11304">
    <property type="entry name" value="Cadherin_repeat"/>
    <property type="match status" value="2"/>
</dbReference>
<evidence type="ECO:0000259" key="9">
    <source>
        <dbReference type="PROSITE" id="PS50268"/>
    </source>
</evidence>
<dbReference type="SMART" id="SM00112">
    <property type="entry name" value="CA"/>
    <property type="match status" value="1"/>
</dbReference>
<feature type="domain" description="Cadherin" evidence="9">
    <location>
        <begin position="47"/>
        <end position="150"/>
    </location>
</feature>
<dbReference type="FunFam" id="2.60.40.60:FF:000080">
    <property type="entry name" value="FAT atypical cadherin 1"/>
    <property type="match status" value="1"/>
</dbReference>
<dbReference type="PROSITE" id="PS50268">
    <property type="entry name" value="CADHERIN_2"/>
    <property type="match status" value="3"/>
</dbReference>
<evidence type="ECO:0000256" key="8">
    <source>
        <dbReference type="PROSITE-ProRule" id="PRU00043"/>
    </source>
</evidence>
<comment type="subcellular location">
    <subcellularLocation>
        <location evidence="1">Membrane</location>
    </subcellularLocation>
</comment>
<evidence type="ECO:0000313" key="11">
    <source>
        <dbReference type="Proteomes" id="UP000270296"/>
    </source>
</evidence>
<dbReference type="WBParaSite" id="SBAD_0000782801-mRNA-1">
    <property type="protein sequence ID" value="SBAD_0000782801-mRNA-1"/>
    <property type="gene ID" value="SBAD_0000782801"/>
</dbReference>
<dbReference type="OrthoDB" id="6252479at2759"/>
<keyword evidence="7" id="KW-0325">Glycoprotein</keyword>
<proteinExistence type="predicted"/>
<dbReference type="PROSITE" id="PS00232">
    <property type="entry name" value="CADHERIN_1"/>
    <property type="match status" value="2"/>
</dbReference>
<evidence type="ECO:0000256" key="7">
    <source>
        <dbReference type="ARBA" id="ARBA00023180"/>
    </source>
</evidence>
<dbReference type="GO" id="GO:0005509">
    <property type="term" value="F:calcium ion binding"/>
    <property type="evidence" value="ECO:0007669"/>
    <property type="project" value="UniProtKB-UniRule"/>
</dbReference>
<dbReference type="InterPro" id="IPR015919">
    <property type="entry name" value="Cadherin-like_sf"/>
</dbReference>
<keyword evidence="11" id="KW-1185">Reference proteome</keyword>